<comment type="pathway">
    <text evidence="2 7">Isoprenoid biosynthesis; isopentenyl diphosphate biosynthesis via DXP pathway; isopentenyl diphosphate from 1-deoxy-D-xylulose 5-phosphate: step 2/6.</text>
</comment>
<dbReference type="InterPro" id="IPR018294">
    <property type="entry name" value="ISPD_synthase_CS"/>
</dbReference>
<comment type="similarity">
    <text evidence="3 7">Belongs to the IspD/TarI cytidylyltransferase family. IspD subfamily.</text>
</comment>
<feature type="site" description="Positions MEP for the nucleophilic attack" evidence="7">
    <location>
        <position position="208"/>
    </location>
</feature>
<dbReference type="CDD" id="cd02516">
    <property type="entry name" value="CDP-ME_synthetase"/>
    <property type="match status" value="1"/>
</dbReference>
<dbReference type="OrthoDB" id="9806837at2"/>
<dbReference type="EC" id="2.7.7.60" evidence="7"/>
<evidence type="ECO:0000256" key="4">
    <source>
        <dbReference type="ARBA" id="ARBA00022679"/>
    </source>
</evidence>
<feature type="site" description="Positions MEP for the nucleophilic attack" evidence="7">
    <location>
        <position position="152"/>
    </location>
</feature>
<dbReference type="InterPro" id="IPR034683">
    <property type="entry name" value="IspD/TarI"/>
</dbReference>
<dbReference type="Gene3D" id="3.90.550.10">
    <property type="entry name" value="Spore Coat Polysaccharide Biosynthesis Protein SpsA, Chain A"/>
    <property type="match status" value="1"/>
</dbReference>
<dbReference type="PROSITE" id="PS01295">
    <property type="entry name" value="ISPD"/>
    <property type="match status" value="1"/>
</dbReference>
<dbReference type="Pfam" id="PF01128">
    <property type="entry name" value="IspD"/>
    <property type="match status" value="1"/>
</dbReference>
<comment type="catalytic activity">
    <reaction evidence="1 7">
        <text>2-C-methyl-D-erythritol 4-phosphate + CTP + H(+) = 4-CDP-2-C-methyl-D-erythritol + diphosphate</text>
        <dbReference type="Rhea" id="RHEA:13429"/>
        <dbReference type="ChEBI" id="CHEBI:15378"/>
        <dbReference type="ChEBI" id="CHEBI:33019"/>
        <dbReference type="ChEBI" id="CHEBI:37563"/>
        <dbReference type="ChEBI" id="CHEBI:57823"/>
        <dbReference type="ChEBI" id="CHEBI:58262"/>
        <dbReference type="EC" id="2.7.7.60"/>
    </reaction>
</comment>
<dbReference type="PANTHER" id="PTHR32125">
    <property type="entry name" value="2-C-METHYL-D-ERYTHRITOL 4-PHOSPHATE CYTIDYLYLTRANSFERASE, CHLOROPLASTIC"/>
    <property type="match status" value="1"/>
</dbReference>
<feature type="site" description="Transition state stabilizer" evidence="7">
    <location>
        <position position="22"/>
    </location>
</feature>
<dbReference type="InterPro" id="IPR050088">
    <property type="entry name" value="IspD/TarI_cytidylyltransf_bact"/>
</dbReference>
<evidence type="ECO:0000256" key="5">
    <source>
        <dbReference type="ARBA" id="ARBA00022695"/>
    </source>
</evidence>
<keyword evidence="6 7" id="KW-0414">Isoprene biosynthesis</keyword>
<dbReference type="NCBIfam" id="TIGR00453">
    <property type="entry name" value="ispD"/>
    <property type="match status" value="1"/>
</dbReference>
<dbReference type="HAMAP" id="MF_00108">
    <property type="entry name" value="IspD"/>
    <property type="match status" value="1"/>
</dbReference>
<dbReference type="InterPro" id="IPR001228">
    <property type="entry name" value="IspD"/>
</dbReference>
<evidence type="ECO:0000256" key="7">
    <source>
        <dbReference type="HAMAP-Rule" id="MF_00108"/>
    </source>
</evidence>
<organism evidence="8 9">
    <name type="scientific">Planococcus massiliensis</name>
    <dbReference type="NCBI Taxonomy" id="1499687"/>
    <lineage>
        <taxon>Bacteria</taxon>
        <taxon>Bacillati</taxon>
        <taxon>Bacillota</taxon>
        <taxon>Bacilli</taxon>
        <taxon>Bacillales</taxon>
        <taxon>Caryophanaceae</taxon>
        <taxon>Planococcus</taxon>
    </lineage>
</organism>
<dbReference type="Proteomes" id="UP000043699">
    <property type="component" value="Unassembled WGS sequence"/>
</dbReference>
<evidence type="ECO:0000256" key="3">
    <source>
        <dbReference type="ARBA" id="ARBA00009789"/>
    </source>
</evidence>
<dbReference type="FunFam" id="3.90.550.10:FF:000003">
    <property type="entry name" value="2-C-methyl-D-erythritol 4-phosphate cytidylyltransferase"/>
    <property type="match status" value="1"/>
</dbReference>
<keyword evidence="4 7" id="KW-0808">Transferase</keyword>
<dbReference type="STRING" id="1499687.BN1080_03493"/>
<sequence length="231" mass="25593">MNYTVVLPAAGSGKRMKANKNKLLLELFNKPIFLYTLEVFQQDPNCESIWLAVKKDERELIETCVNQYGITKVHGYAEGGMERQDSVRACLEAIPPCGVVLVHDAARPFIDPSVISELVGTAQASGAAIAAVPVKDTIKKARDGIITETVNREQLWMIQTPQAFRYELILAAAQAAAKDGFLGTDEAMLVERLGHPVEIVESTYENVKMTTPEDLIYGKAILENRKQEEKK</sequence>
<accession>A0A098ET05</accession>
<gene>
    <name evidence="7 8" type="primary">ispD</name>
    <name evidence="8" type="ORF">BN1080_03493</name>
</gene>
<dbReference type="GO" id="GO:0019288">
    <property type="term" value="P:isopentenyl diphosphate biosynthetic process, methylerythritol 4-phosphate pathway"/>
    <property type="evidence" value="ECO:0007669"/>
    <property type="project" value="UniProtKB-UniRule"/>
</dbReference>
<name>A0A098ET05_9BACL</name>
<dbReference type="SUPFAM" id="SSF53448">
    <property type="entry name" value="Nucleotide-diphospho-sugar transferases"/>
    <property type="match status" value="1"/>
</dbReference>
<dbReference type="InterPro" id="IPR029044">
    <property type="entry name" value="Nucleotide-diphossugar_trans"/>
</dbReference>
<evidence type="ECO:0000313" key="8">
    <source>
        <dbReference type="EMBL" id="CEG24456.1"/>
    </source>
</evidence>
<evidence type="ECO:0000256" key="2">
    <source>
        <dbReference type="ARBA" id="ARBA00004787"/>
    </source>
</evidence>
<comment type="function">
    <text evidence="7">Catalyzes the formation of 4-diphosphocytidyl-2-C-methyl-D-erythritol from CTP and 2-C-methyl-D-erythritol 4-phosphate (MEP).</text>
</comment>
<protein>
    <recommendedName>
        <fullName evidence="7">2-C-methyl-D-erythritol 4-phosphate cytidylyltransferase</fullName>
        <ecNumber evidence="7">2.7.7.60</ecNumber>
    </recommendedName>
    <alternativeName>
        <fullName evidence="7">4-diphosphocytidyl-2C-methyl-D-erythritol synthase</fullName>
    </alternativeName>
    <alternativeName>
        <fullName evidence="7">MEP cytidylyltransferase</fullName>
        <shortName evidence="7">MCT</shortName>
    </alternativeName>
</protein>
<keyword evidence="5 7" id="KW-0548">Nucleotidyltransferase</keyword>
<dbReference type="PANTHER" id="PTHR32125:SF4">
    <property type="entry name" value="2-C-METHYL-D-ERYTHRITOL 4-PHOSPHATE CYTIDYLYLTRANSFERASE, CHLOROPLASTIC"/>
    <property type="match status" value="1"/>
</dbReference>
<keyword evidence="9" id="KW-1185">Reference proteome</keyword>
<dbReference type="EMBL" id="CCXS01000001">
    <property type="protein sequence ID" value="CEG24456.1"/>
    <property type="molecule type" value="Genomic_DNA"/>
</dbReference>
<evidence type="ECO:0000256" key="1">
    <source>
        <dbReference type="ARBA" id="ARBA00001282"/>
    </source>
</evidence>
<feature type="site" description="Transition state stabilizer" evidence="7">
    <location>
        <position position="15"/>
    </location>
</feature>
<dbReference type="UniPathway" id="UPA00056">
    <property type="reaction ID" value="UER00093"/>
</dbReference>
<dbReference type="GO" id="GO:0050518">
    <property type="term" value="F:2-C-methyl-D-erythritol 4-phosphate cytidylyltransferase activity"/>
    <property type="evidence" value="ECO:0007669"/>
    <property type="project" value="UniProtKB-UniRule"/>
</dbReference>
<dbReference type="RefSeq" id="WP_052654238.1">
    <property type="nucleotide sequence ID" value="NZ_CCXS01000001.1"/>
</dbReference>
<evidence type="ECO:0000256" key="6">
    <source>
        <dbReference type="ARBA" id="ARBA00023229"/>
    </source>
</evidence>
<dbReference type="AlphaFoldDB" id="A0A098ET05"/>
<reference evidence="8 9" key="1">
    <citation type="submission" date="2014-09" db="EMBL/GenBank/DDBJ databases">
        <authorList>
            <person name="Urmite Genomes Urmite Genomes"/>
        </authorList>
    </citation>
    <scope>NUCLEOTIDE SEQUENCE [LARGE SCALE GENOMIC DNA]</scope>
    <source>
        <strain evidence="8 9">ES2</strain>
    </source>
</reference>
<proteinExistence type="inferred from homology"/>
<evidence type="ECO:0000313" key="9">
    <source>
        <dbReference type="Proteomes" id="UP000043699"/>
    </source>
</evidence>